<feature type="transmembrane region" description="Helical" evidence="9">
    <location>
        <begin position="1661"/>
        <end position="1679"/>
    </location>
</feature>
<feature type="compositionally biased region" description="Polar residues" evidence="8">
    <location>
        <begin position="1310"/>
        <end position="1328"/>
    </location>
</feature>
<feature type="repeat" description="ANK" evidence="7">
    <location>
        <begin position="515"/>
        <end position="552"/>
    </location>
</feature>
<evidence type="ECO:0000256" key="3">
    <source>
        <dbReference type="ARBA" id="ARBA00022737"/>
    </source>
</evidence>
<evidence type="ECO:0000256" key="7">
    <source>
        <dbReference type="PROSITE-ProRule" id="PRU00023"/>
    </source>
</evidence>
<dbReference type="PANTHER" id="PTHR24123:SF33">
    <property type="entry name" value="PROTEIN HOS4"/>
    <property type="match status" value="1"/>
</dbReference>
<dbReference type="Pfam" id="PF00291">
    <property type="entry name" value="PALP"/>
    <property type="match status" value="1"/>
</dbReference>
<dbReference type="Gene3D" id="3.40.50.1100">
    <property type="match status" value="2"/>
</dbReference>
<dbReference type="EMBL" id="CAJNOJ010000036">
    <property type="protein sequence ID" value="CAF0912988.1"/>
    <property type="molecule type" value="Genomic_DNA"/>
</dbReference>
<evidence type="ECO:0000259" key="10">
    <source>
        <dbReference type="Pfam" id="PF00291"/>
    </source>
</evidence>
<dbReference type="Pfam" id="PF00520">
    <property type="entry name" value="Ion_trans"/>
    <property type="match status" value="1"/>
</dbReference>
<feature type="region of interest" description="Disordered" evidence="8">
    <location>
        <begin position="1302"/>
        <end position="1370"/>
    </location>
</feature>
<feature type="transmembrane region" description="Helical" evidence="9">
    <location>
        <begin position="1870"/>
        <end position="1895"/>
    </location>
</feature>
<dbReference type="PROSITE" id="PS50297">
    <property type="entry name" value="ANK_REP_REGION"/>
    <property type="match status" value="3"/>
</dbReference>
<feature type="transmembrane region" description="Helical" evidence="9">
    <location>
        <begin position="1691"/>
        <end position="1711"/>
    </location>
</feature>
<dbReference type="InterPro" id="IPR036770">
    <property type="entry name" value="Ankyrin_rpt-contain_sf"/>
</dbReference>
<evidence type="ECO:0000256" key="6">
    <source>
        <dbReference type="ARBA" id="ARBA00023136"/>
    </source>
</evidence>
<dbReference type="Gene3D" id="1.10.287.70">
    <property type="match status" value="1"/>
</dbReference>
<feature type="region of interest" description="Disordered" evidence="8">
    <location>
        <begin position="2080"/>
        <end position="2104"/>
    </location>
</feature>
<feature type="repeat" description="ANK" evidence="7">
    <location>
        <begin position="627"/>
        <end position="659"/>
    </location>
</feature>
<comment type="subcellular location">
    <subcellularLocation>
        <location evidence="1">Membrane</location>
        <topology evidence="1">Multi-pass membrane protein</topology>
    </subcellularLocation>
</comment>
<evidence type="ECO:0000259" key="11">
    <source>
        <dbReference type="Pfam" id="PF00520"/>
    </source>
</evidence>
<dbReference type="InterPro" id="IPR036052">
    <property type="entry name" value="TrpB-like_PALP_sf"/>
</dbReference>
<sequence>MSSLTVPTIDEVYAAKSRLQGIIIRTPLLKLNYDIPNAEIYLKCEQFQPISSFKLRAAANAVQILSAEEKQNGVVTASSGNMAQGLAWIARKENLLCQILVPDTANEVKVQAIERLGGKVTRCTFEQWWQAIVTHQSPLLKGHFVHPVCDRNVMAGNGTIALEILDELPDCDAILVPYGGGALTTSIACVAKHLKPSIDVLACEIETAAPLAAAFHHNQVTKIAMKKSWVDGIGSSGVLDEMWPLVKTYVNNSIVVSLKETARALKLLIERNHLICEGASATAIAAALWHYTDYVQNGKAGLRRQDSTKPLKIVAVLTGAGIDNETIIKSICLVQENNPLYHVFFIYKNIQPNTKPFRQYASTFIATTPVDISQFFSPVKHSIHPSNNNENNNSASNQSLLPLAPEASSHVSSIQSVTSANNDDDSITSNQNTTTSQLLIPLALPPNRVSSSFLSKLTDAKKTLFGRINAPDPTFSAANENRALLSYILSEPHPELSIIQEHENNGAQLNAVTDDGNTVIHLLARAEHSSAACINIVDYVIKRGCDPNRQNDYGWTAAHYAFATHNIDLAIYLLKVMIDVNLVTNDTHDGYPSQTHLLHIAARKNDSVLIRLLVRTYRARVNVFDEDGCTPLHICCYENNIEAFKALLESEADFQKGTRLNPHETPVSICVRYQHDECLKALFELTTNFNWKRYFSQLPRSPLLCDFPSINAIELLVKHELDINACDERGNTFLHYLVMKKDVDYEAYIVTLIENSADFNRQNRLGRTAFLEALEQKNFELIAVFLQHMNVTNINTVDSLSNTALHYCKYLNAIIVFDTVLQANPLSLNAQNRDGQTPLHEAIAYNNLGFAQYLLRHGADLTLANKEGNTPLHLVARDDNVIMCRLLMKYPQLDLIAMNKMDKTPLHLACAHEKPNVAELLINKLKIEEINLLDKQGRTPLHECADNINGSLAKHLIRHGADENAVDIRKNTVLHLATEKGNLEFVRTLIKESSIDINQLNADGQSLLGLAILYNHDEVSKLLLEQETIRVQSSDLNMAMQMNNFEMVQLLSEKDRNCLRVRSSTHGDMIIHIFMRKNFNNLVCLETLLSFISDNELLTYLSENSLAYGDNLLHIAAREDTPNALTCFLNLSRVKFWFWANMMLTKNNDNKTPLELANEFKHYAIIKLINSKWKESYEYLSHSLRDGHCGVSPTGVTQSKRQCFNCNQTGFIELSNGNATRPCPKCNVCLYKSHDNSMQVFLALLFSDESSTIALDIMDSLIVVNEVQKAIHLYLDHIEPWEEFDKVDLSDSTSLLNQLVYTTDSHKQPTRNQSRNPSVSIPATSNASGLPMATNKISVSSQPNNPTSNPNLLNVPGTTINPPYESRPSIAKAKYRPDGTQYRPIAPLEAIYYHERLDLVTHPLIKGLITWKWDNYAAKHFYLGLLLETLFLISWTCISLIVPFPIRYVYRFPLDIWRCLLWAISIGLLIWEIIREMFDISYARKRYEDYLIWERERTKNRLDLISKNKYKSNTGIQTTTTPFGKTESVIKNGNEAGETEHVTINETANTNMSSSISLTPMRSHHSQHHPLPPLLPTIIKGKASEPAPNQQQPIDAPLSVSDPSNILLNGTQKKNTLGTQVNQDVIVSGPSSRFVQFCQRLKIRIKTRFRAYYMYYSLNNLFDWIIFILCLITIITHFIDVASHTVVRARIHMYIASVTVLAIWFRFMVFFRTISITVKTLRSKIVEIKLGELVIMVRMMFDDIIRFLFVFIFLLAPYALVFFFVFGGRQIRHSDYEQRPQLCESALLYCPMVETYTSDDDNSQGAEGRSRYKFNGTSPIVGDLCYNATNSCEIVEQSGFENFYSLLFSIFRIALVDDIPIDGFNQIDRYFAAFVCGTYLLFTAILSINIFIGLISNALQTEAFSTVEARFLLERVEVILNYEWRLSDRRRLQLQEIIHRQCAPLQLSWKEINFNAFGQSREEQQAKAFSTFRQTIEKHNIQFDTFRIHIQQKLNDIDSALMKLQTTTHRLSSASDSHLRKGKTDTSAFDPVSKHRESEEMISAASSSTDSNKAIFNELTRMRELLEETLAGQTDRNLLQHGRTLPGSTSSITTGRRSNVGLPLPSVTTGATAGAGTHHDTQIQSFSNHINERVTDLQLAVNRLHQEIVSIRQLVERMSPLSASLILGRTAGRR</sequence>
<dbReference type="Pfam" id="PF12796">
    <property type="entry name" value="Ank_2"/>
    <property type="match status" value="3"/>
</dbReference>
<feature type="region of interest" description="Disordered" evidence="8">
    <location>
        <begin position="412"/>
        <end position="431"/>
    </location>
</feature>
<feature type="compositionally biased region" description="Low complexity" evidence="8">
    <location>
        <begin position="1338"/>
        <end position="1356"/>
    </location>
</feature>
<proteinExistence type="predicted"/>
<gene>
    <name evidence="12" type="ORF">EDS130_LOCUS10373</name>
</gene>
<dbReference type="PROSITE" id="PS50088">
    <property type="entry name" value="ANK_REPEAT"/>
    <property type="match status" value="5"/>
</dbReference>
<evidence type="ECO:0000313" key="13">
    <source>
        <dbReference type="Proteomes" id="UP000663852"/>
    </source>
</evidence>
<dbReference type="Proteomes" id="UP000663852">
    <property type="component" value="Unassembled WGS sequence"/>
</dbReference>
<feature type="repeat" description="ANK" evidence="7">
    <location>
        <begin position="936"/>
        <end position="968"/>
    </location>
</feature>
<dbReference type="InterPro" id="IPR005821">
    <property type="entry name" value="Ion_trans_dom"/>
</dbReference>
<dbReference type="OrthoDB" id="194358at2759"/>
<keyword evidence="4 9" id="KW-1133">Transmembrane helix</keyword>
<keyword evidence="5 7" id="KW-0040">ANK repeat</keyword>
<dbReference type="InterPro" id="IPR051165">
    <property type="entry name" value="Multifunctional_ANK_Repeat"/>
</dbReference>
<dbReference type="GO" id="GO:0005216">
    <property type="term" value="F:monoatomic ion channel activity"/>
    <property type="evidence" value="ECO:0007669"/>
    <property type="project" value="InterPro"/>
</dbReference>
<evidence type="ECO:0000256" key="4">
    <source>
        <dbReference type="ARBA" id="ARBA00022989"/>
    </source>
</evidence>
<feature type="compositionally biased region" description="Low complexity" evidence="8">
    <location>
        <begin position="2087"/>
        <end position="2098"/>
    </location>
</feature>
<dbReference type="Gene3D" id="1.25.40.20">
    <property type="entry name" value="Ankyrin repeat-containing domain"/>
    <property type="match status" value="4"/>
</dbReference>
<evidence type="ECO:0000256" key="5">
    <source>
        <dbReference type="ARBA" id="ARBA00023043"/>
    </source>
</evidence>
<evidence type="ECO:0000256" key="8">
    <source>
        <dbReference type="SAM" id="MobiDB-lite"/>
    </source>
</evidence>
<feature type="domain" description="Ion transport" evidence="11">
    <location>
        <begin position="1648"/>
        <end position="1902"/>
    </location>
</feature>
<feature type="transmembrane region" description="Helical" evidence="9">
    <location>
        <begin position="1421"/>
        <end position="1444"/>
    </location>
</feature>
<keyword evidence="2 9" id="KW-0812">Transmembrane</keyword>
<dbReference type="Pfam" id="PF00023">
    <property type="entry name" value="Ank"/>
    <property type="match status" value="1"/>
</dbReference>
<dbReference type="Pfam" id="PF13857">
    <property type="entry name" value="Ank_5"/>
    <property type="match status" value="1"/>
</dbReference>
<reference evidence="12" key="1">
    <citation type="submission" date="2021-02" db="EMBL/GenBank/DDBJ databases">
        <authorList>
            <person name="Nowell W R."/>
        </authorList>
    </citation>
    <scope>NUCLEOTIDE SEQUENCE</scope>
</reference>
<feature type="repeat" description="ANK" evidence="7">
    <location>
        <begin position="834"/>
        <end position="866"/>
    </location>
</feature>
<dbReference type="InterPro" id="IPR002110">
    <property type="entry name" value="Ankyrin_rpt"/>
</dbReference>
<evidence type="ECO:0000256" key="1">
    <source>
        <dbReference type="ARBA" id="ARBA00004141"/>
    </source>
</evidence>
<accession>A0A814ACB9</accession>
<keyword evidence="3" id="KW-0677">Repeat</keyword>
<name>A0A814ACB9_ADIRI</name>
<feature type="repeat" description="ANK" evidence="7">
    <location>
        <begin position="729"/>
        <end position="764"/>
    </location>
</feature>
<dbReference type="SUPFAM" id="SSF53686">
    <property type="entry name" value="Tryptophan synthase beta subunit-like PLP-dependent enzymes"/>
    <property type="match status" value="1"/>
</dbReference>
<keyword evidence="6 9" id="KW-0472">Membrane</keyword>
<feature type="region of interest" description="Disordered" evidence="8">
    <location>
        <begin position="1557"/>
        <end position="1600"/>
    </location>
</feature>
<comment type="caution">
    <text evidence="12">The sequence shown here is derived from an EMBL/GenBank/DDBJ whole genome shotgun (WGS) entry which is preliminary data.</text>
</comment>
<feature type="domain" description="Tryptophan synthase beta chain-like PALP" evidence="10">
    <location>
        <begin position="22"/>
        <end position="290"/>
    </location>
</feature>
<feature type="transmembrane region" description="Helical" evidence="9">
    <location>
        <begin position="1744"/>
        <end position="1766"/>
    </location>
</feature>
<organism evidence="12 13">
    <name type="scientific">Adineta ricciae</name>
    <name type="common">Rotifer</name>
    <dbReference type="NCBI Taxonomy" id="249248"/>
    <lineage>
        <taxon>Eukaryota</taxon>
        <taxon>Metazoa</taxon>
        <taxon>Spiralia</taxon>
        <taxon>Gnathifera</taxon>
        <taxon>Rotifera</taxon>
        <taxon>Eurotatoria</taxon>
        <taxon>Bdelloidea</taxon>
        <taxon>Adinetida</taxon>
        <taxon>Adinetidae</taxon>
        <taxon>Adineta</taxon>
    </lineage>
</organism>
<dbReference type="GO" id="GO:0016020">
    <property type="term" value="C:membrane"/>
    <property type="evidence" value="ECO:0007669"/>
    <property type="project" value="UniProtKB-SubCell"/>
</dbReference>
<dbReference type="InterPro" id="IPR001926">
    <property type="entry name" value="TrpB-like_PALP"/>
</dbReference>
<dbReference type="SUPFAM" id="SSF48403">
    <property type="entry name" value="Ankyrin repeat"/>
    <property type="match status" value="3"/>
</dbReference>
<evidence type="ECO:0000313" key="12">
    <source>
        <dbReference type="EMBL" id="CAF0912988.1"/>
    </source>
</evidence>
<feature type="transmembrane region" description="Helical" evidence="9">
    <location>
        <begin position="1456"/>
        <end position="1474"/>
    </location>
</feature>
<dbReference type="PANTHER" id="PTHR24123">
    <property type="entry name" value="ANKYRIN REPEAT-CONTAINING"/>
    <property type="match status" value="1"/>
</dbReference>
<feature type="region of interest" description="Disordered" evidence="8">
    <location>
        <begin position="2012"/>
        <end position="2036"/>
    </location>
</feature>
<dbReference type="SMART" id="SM00248">
    <property type="entry name" value="ANK"/>
    <property type="match status" value="17"/>
</dbReference>
<protein>
    <submittedName>
        <fullName evidence="12">Uncharacterized protein</fullName>
    </submittedName>
</protein>
<evidence type="ECO:0000256" key="2">
    <source>
        <dbReference type="ARBA" id="ARBA00022692"/>
    </source>
</evidence>
<evidence type="ECO:0000256" key="9">
    <source>
        <dbReference type="SAM" id="Phobius"/>
    </source>
</evidence>